<feature type="compositionally biased region" description="Polar residues" evidence="2">
    <location>
        <begin position="1334"/>
        <end position="1348"/>
    </location>
</feature>
<dbReference type="EMBL" id="JBEDUW010000002">
    <property type="protein sequence ID" value="KAK9944546.1"/>
    <property type="molecule type" value="Genomic_DNA"/>
</dbReference>
<keyword evidence="4" id="KW-1185">Reference proteome</keyword>
<comment type="caution">
    <text evidence="3">The sequence shown here is derived from an EMBL/GenBank/DDBJ whole genome shotgun (WGS) entry which is preliminary data.</text>
</comment>
<feature type="region of interest" description="Disordered" evidence="2">
    <location>
        <begin position="1235"/>
        <end position="1428"/>
    </location>
</feature>
<dbReference type="Gene3D" id="1.25.40.470">
    <property type="match status" value="1"/>
</dbReference>
<dbReference type="SUPFAM" id="SSF50978">
    <property type="entry name" value="WD40 repeat-like"/>
    <property type="match status" value="1"/>
</dbReference>
<feature type="repeat" description="WD" evidence="1">
    <location>
        <begin position="277"/>
        <end position="321"/>
    </location>
</feature>
<dbReference type="Gene3D" id="2.130.10.10">
    <property type="entry name" value="YVTN repeat-like/Quinoprotein amine dehydrogenase"/>
    <property type="match status" value="2"/>
</dbReference>
<dbReference type="PANTHER" id="PTHR45521:SF2">
    <property type="entry name" value="TRANSDUCIN_WD40 REPEAT-LIKE SUPERFAMILY PROTEIN"/>
    <property type="match status" value="1"/>
</dbReference>
<evidence type="ECO:0000313" key="3">
    <source>
        <dbReference type="EMBL" id="KAK9944546.1"/>
    </source>
</evidence>
<dbReference type="InterPro" id="IPR053290">
    <property type="entry name" value="TSET_complex_member"/>
</dbReference>
<evidence type="ECO:0000313" key="4">
    <source>
        <dbReference type="Proteomes" id="UP001457282"/>
    </source>
</evidence>
<evidence type="ECO:0000256" key="1">
    <source>
        <dbReference type="PROSITE-ProRule" id="PRU00221"/>
    </source>
</evidence>
<protein>
    <recommendedName>
        <fullName evidence="5">Transducin/WD40 repeat-like superfamily protein</fullName>
    </recommendedName>
</protein>
<feature type="compositionally biased region" description="Polar residues" evidence="2">
    <location>
        <begin position="1373"/>
        <end position="1388"/>
    </location>
</feature>
<evidence type="ECO:0008006" key="5">
    <source>
        <dbReference type="Google" id="ProtNLM"/>
    </source>
</evidence>
<feature type="compositionally biased region" description="Low complexity" evidence="2">
    <location>
        <begin position="1349"/>
        <end position="1370"/>
    </location>
</feature>
<organism evidence="3 4">
    <name type="scientific">Rubus argutus</name>
    <name type="common">Southern blackberry</name>
    <dbReference type="NCBI Taxonomy" id="59490"/>
    <lineage>
        <taxon>Eukaryota</taxon>
        <taxon>Viridiplantae</taxon>
        <taxon>Streptophyta</taxon>
        <taxon>Embryophyta</taxon>
        <taxon>Tracheophyta</taxon>
        <taxon>Spermatophyta</taxon>
        <taxon>Magnoliopsida</taxon>
        <taxon>eudicotyledons</taxon>
        <taxon>Gunneridae</taxon>
        <taxon>Pentapetalae</taxon>
        <taxon>rosids</taxon>
        <taxon>fabids</taxon>
        <taxon>Rosales</taxon>
        <taxon>Rosaceae</taxon>
        <taxon>Rosoideae</taxon>
        <taxon>Rosoideae incertae sedis</taxon>
        <taxon>Rubus</taxon>
    </lineage>
</organism>
<accession>A0AAW1Y8G5</accession>
<sequence>MLRLRAFRPTSEKIVKIQLHPTHPWLVTADASDHVSVWNWEHRQVIYELKAGGVDHRRLVGAKLEKLAEGETDSKGKPTEAIRGGSVKQVNFYDDDVRFWQLWRNRSAAAEAPSAVNNVASAFSSPAPSTKGRHFLVICCENKAIFLDLVTMRGRDVPKQELDNKSLLCMEFLSRSAVGDVPLVAFGGSDGVIRVLSMMTWKLVRRYTGGHKGSIACLMTFVSSSGECLSFLLHSLFAILKFDCRLFLSRGGSDGLLVVWSADHGQDSRELVPKLSLKAHDGGVVAVELSRVIGAAPQLISIGADKTLAIWDTISFKELRRIKPVPKLACHSVASWCHPRAPNLDILTCVKDSNIWAIEHPTYSALTRPLCELSSLIPPQVIAPNKKIRVYCMVAHPLQPHLVATGTNVGIIISEFDSRSLPAVAPLQTPSGSREHSAVYVIERELNLLNFQLSQTANPTLGNNASLSETGRLRGDSLETLHVKQIKKHISTPVPHDSYSVLSVSSSGKYLSIVWPDIPYFSIYKVSDWSIVDSGSARLLAWDSCRDRFAILESSLPTRIPVVQKGSSSRKAKEAAAAAAQAAAAAASAASAANVQVRILLDDGTSNILMRSIGGRSEPVIGLHGGALLGVAYRTSRRISPVAATAISTIQSMPLSGFGSAGLSSFSTFDDGFSSHKSPAEATPQNFQLYSWETFQPVGGLLPQPEWTAWDQTVEYCAFAYQKYIVISSLRPQYRYLGDVAIPYATGAVWHRRQLFVVTPTTIECVFVDAGVAPIDIETKKRKEEMKLKEAQAKALAEHGDLALIAVDGPQSATQERIALRPPMLQVMRLASFQHAPSVPPFLTLSKHSRVDGDDSGMTEERKVNEVAVGGGGVSVAVTRFPTEQKRPVGPLIVVGVKDGVLWLIDRYMSAHALSLSHPGIRCRCLAAYGDAVSAVKWASRLGREHHDDLAQFLLGMGYATEALHLPGISKRLEFDLAMQSSDLKRALQCLLTMSNSRDLGQDNSGFDLKDILTITTKKENILEAVQGIVKFTKEFLDLIDAADATGQAEIAREALKRLAAAASVKGALQGHELRGQALRLANHGELTRLSNLVNNLISVGAGREAAFAAAVLGDNALMEKAWQDTGMLAEAVLHAHAHGRPTLKNLVQAWNKMLQKEVEHTPLEKTDAAAAFLASLEEPKLTSLAEAAKKPPIEILPPGMPSLSVAMTVQKKLPPGAQNSQQQPGKPLLLEAAPATTPAPSSVPQQSESGEPTSGDKPPVSSTDSNPVPVASGESVPENSKSDVAPSDAPPQGPQSEAPSQGPQSDAPSQAPQSEAASQAPQSDAPTQAPQSESTTQAPQSEATSQTPQSEAPSQAPQSEAQSPQSEAPLQVPQSEFPSQVPQTEVPSQVPQPEIPIQTPPPQAQPQVPAIQETRQTRLPISDDWLN</sequence>
<dbReference type="InterPro" id="IPR015943">
    <property type="entry name" value="WD40/YVTN_repeat-like_dom_sf"/>
</dbReference>
<feature type="compositionally biased region" description="Polar residues" evidence="2">
    <location>
        <begin position="1243"/>
        <end position="1253"/>
    </location>
</feature>
<dbReference type="SMART" id="SM00320">
    <property type="entry name" value="WD40"/>
    <property type="match status" value="2"/>
</dbReference>
<dbReference type="InterPro" id="IPR036322">
    <property type="entry name" value="WD40_repeat_dom_sf"/>
</dbReference>
<dbReference type="PROSITE" id="PS50082">
    <property type="entry name" value="WD_REPEATS_2"/>
    <property type="match status" value="1"/>
</dbReference>
<dbReference type="InterPro" id="IPR001680">
    <property type="entry name" value="WD40_rpt"/>
</dbReference>
<proteinExistence type="predicted"/>
<dbReference type="PANTHER" id="PTHR45521">
    <property type="entry name" value="TSET COMPLEX MEMBER TSTF"/>
    <property type="match status" value="1"/>
</dbReference>
<feature type="compositionally biased region" description="Low complexity" evidence="2">
    <location>
        <begin position="1299"/>
        <end position="1333"/>
    </location>
</feature>
<evidence type="ECO:0000256" key="2">
    <source>
        <dbReference type="SAM" id="MobiDB-lite"/>
    </source>
</evidence>
<name>A0AAW1Y8G5_RUBAR</name>
<dbReference type="Proteomes" id="UP001457282">
    <property type="component" value="Unassembled WGS sequence"/>
</dbReference>
<gene>
    <name evidence="3" type="ORF">M0R45_010107</name>
</gene>
<reference evidence="3 4" key="1">
    <citation type="journal article" date="2023" name="G3 (Bethesda)">
        <title>A chromosome-length genome assembly and annotation of blackberry (Rubus argutus, cv. 'Hillquist').</title>
        <authorList>
            <person name="Bruna T."/>
            <person name="Aryal R."/>
            <person name="Dudchenko O."/>
            <person name="Sargent D.J."/>
            <person name="Mead D."/>
            <person name="Buti M."/>
            <person name="Cavallini A."/>
            <person name="Hytonen T."/>
            <person name="Andres J."/>
            <person name="Pham M."/>
            <person name="Weisz D."/>
            <person name="Mascagni F."/>
            <person name="Usai G."/>
            <person name="Natali L."/>
            <person name="Bassil N."/>
            <person name="Fernandez G.E."/>
            <person name="Lomsadze A."/>
            <person name="Armour M."/>
            <person name="Olukolu B."/>
            <person name="Poorten T."/>
            <person name="Britton C."/>
            <person name="Davik J."/>
            <person name="Ashrafi H."/>
            <person name="Aiden E.L."/>
            <person name="Borodovsky M."/>
            <person name="Worthington M."/>
        </authorList>
    </citation>
    <scope>NUCLEOTIDE SEQUENCE [LARGE SCALE GENOMIC DNA]</scope>
    <source>
        <strain evidence="3">PI 553951</strain>
    </source>
</reference>
<keyword evidence="1" id="KW-0853">WD repeat</keyword>